<proteinExistence type="predicted"/>
<dbReference type="Proteomes" id="UP000662931">
    <property type="component" value="Chromosome 1"/>
</dbReference>
<evidence type="ECO:0000313" key="3">
    <source>
        <dbReference type="Proteomes" id="UP000662931"/>
    </source>
</evidence>
<gene>
    <name evidence="2" type="ORF">FOA43_001643</name>
</gene>
<dbReference type="GeneID" id="62195044"/>
<dbReference type="AlphaFoldDB" id="A0A875RYT0"/>
<dbReference type="EMBL" id="CP064812">
    <property type="protein sequence ID" value="QPG74316.1"/>
    <property type="molecule type" value="Genomic_DNA"/>
</dbReference>
<feature type="signal peptide" evidence="1">
    <location>
        <begin position="1"/>
        <end position="19"/>
    </location>
</feature>
<reference evidence="2" key="1">
    <citation type="submission" date="2020-10" db="EMBL/GenBank/DDBJ databases">
        <authorList>
            <person name="Roach M.J.R."/>
        </authorList>
    </citation>
    <scope>NUCLEOTIDE SEQUENCE</scope>
    <source>
        <strain evidence="2">CBS 1945</strain>
    </source>
</reference>
<sequence length="378" mass="43227">MNPFKYLIQIILVLSPILAAVIPQEPRNTTSLIGHLFQYPDEASLFKTTFSEKTDATLLTRELLKANVLQSLGIPGSFFNLIDSEPIFLPFNTKGLFLFQMHDSVYINKQKLEILMPFDVDGRYRLKDLQLLLPNSLLVKYGISPQDQFKSKGLFRESKEPLTVDIPLLVLFFEEDTSTAKDASKLFFDMFTKSWISSQDPVNLMHSIFCSVNHKTVSSACLKIHESNQQLVIIPAFRNDSGTEFNYNGFFTPVLRKRDAISPMEFKIQVDNSKPLVNKNHCTNITECFKEEAYVVIPATSFEKIDGMFGAPEAPRNPQYSQIIFPDLVHINDDFLKASLKKRSDMEYSKGCSPVSWSNFFRYTLFGKPRRFCSESLN</sequence>
<keyword evidence="1" id="KW-0732">Signal</keyword>
<dbReference type="RefSeq" id="XP_038777881.1">
    <property type="nucleotide sequence ID" value="XM_038921953.1"/>
</dbReference>
<dbReference type="KEGG" id="bnn:FOA43_001643"/>
<dbReference type="OrthoDB" id="4013163at2759"/>
<evidence type="ECO:0000256" key="1">
    <source>
        <dbReference type="SAM" id="SignalP"/>
    </source>
</evidence>
<accession>A0A875RYT0</accession>
<organism evidence="2 3">
    <name type="scientific">Eeniella nana</name>
    <name type="common">Yeast</name>
    <name type="synonym">Brettanomyces nanus</name>
    <dbReference type="NCBI Taxonomy" id="13502"/>
    <lineage>
        <taxon>Eukaryota</taxon>
        <taxon>Fungi</taxon>
        <taxon>Dikarya</taxon>
        <taxon>Ascomycota</taxon>
        <taxon>Saccharomycotina</taxon>
        <taxon>Pichiomycetes</taxon>
        <taxon>Pichiales</taxon>
        <taxon>Pichiaceae</taxon>
        <taxon>Brettanomyces</taxon>
    </lineage>
</organism>
<evidence type="ECO:0000313" key="2">
    <source>
        <dbReference type="EMBL" id="QPG74316.1"/>
    </source>
</evidence>
<feature type="chain" id="PRO_5034940297" evidence="1">
    <location>
        <begin position="20"/>
        <end position="378"/>
    </location>
</feature>
<name>A0A875RYT0_EENNA</name>
<keyword evidence="3" id="KW-1185">Reference proteome</keyword>
<protein>
    <submittedName>
        <fullName evidence="2">Uncharacterized protein</fullName>
    </submittedName>
</protein>